<dbReference type="AlphaFoldDB" id="A0A9Q3H0K8"/>
<dbReference type="EMBL" id="AVOT02008817">
    <property type="protein sequence ID" value="MBW0486806.1"/>
    <property type="molecule type" value="Genomic_DNA"/>
</dbReference>
<feature type="region of interest" description="Disordered" evidence="1">
    <location>
        <begin position="1"/>
        <end position="53"/>
    </location>
</feature>
<dbReference type="OrthoDB" id="2506366at2759"/>
<gene>
    <name evidence="2" type="ORF">O181_026521</name>
</gene>
<keyword evidence="3" id="KW-1185">Reference proteome</keyword>
<feature type="compositionally biased region" description="Polar residues" evidence="1">
    <location>
        <begin position="14"/>
        <end position="24"/>
    </location>
</feature>
<protein>
    <submittedName>
        <fullName evidence="2">Uncharacterized protein</fullName>
    </submittedName>
</protein>
<proteinExistence type="predicted"/>
<evidence type="ECO:0000256" key="1">
    <source>
        <dbReference type="SAM" id="MobiDB-lite"/>
    </source>
</evidence>
<evidence type="ECO:0000313" key="3">
    <source>
        <dbReference type="Proteomes" id="UP000765509"/>
    </source>
</evidence>
<sequence>MERASKRDGKKTKSIQFSPETTGDATIGKILRPQQPSPSPTPKTFATSTPGKLPRAARFAKRVHITTPTQKPETVTIPIRNIIKTKAKDYSLNFDGSDVEDFIKRAERIALIEGENERDLAMQIAFWIGDKDITYEIEGIPG</sequence>
<evidence type="ECO:0000313" key="2">
    <source>
        <dbReference type="EMBL" id="MBW0486806.1"/>
    </source>
</evidence>
<organism evidence="2 3">
    <name type="scientific">Austropuccinia psidii MF-1</name>
    <dbReference type="NCBI Taxonomy" id="1389203"/>
    <lineage>
        <taxon>Eukaryota</taxon>
        <taxon>Fungi</taxon>
        <taxon>Dikarya</taxon>
        <taxon>Basidiomycota</taxon>
        <taxon>Pucciniomycotina</taxon>
        <taxon>Pucciniomycetes</taxon>
        <taxon>Pucciniales</taxon>
        <taxon>Sphaerophragmiaceae</taxon>
        <taxon>Austropuccinia</taxon>
    </lineage>
</organism>
<accession>A0A9Q3H0K8</accession>
<comment type="caution">
    <text evidence="2">The sequence shown here is derived from an EMBL/GenBank/DDBJ whole genome shotgun (WGS) entry which is preliminary data.</text>
</comment>
<name>A0A9Q3H0K8_9BASI</name>
<dbReference type="Proteomes" id="UP000765509">
    <property type="component" value="Unassembled WGS sequence"/>
</dbReference>
<reference evidence="2" key="1">
    <citation type="submission" date="2021-03" db="EMBL/GenBank/DDBJ databases">
        <title>Draft genome sequence of rust myrtle Austropuccinia psidii MF-1, a brazilian biotype.</title>
        <authorList>
            <person name="Quecine M.C."/>
            <person name="Pachon D.M.R."/>
            <person name="Bonatelli M.L."/>
            <person name="Correr F.H."/>
            <person name="Franceschini L.M."/>
            <person name="Leite T.F."/>
            <person name="Margarido G.R.A."/>
            <person name="Almeida C.A."/>
            <person name="Ferrarezi J.A."/>
            <person name="Labate C.A."/>
        </authorList>
    </citation>
    <scope>NUCLEOTIDE SEQUENCE</scope>
    <source>
        <strain evidence="2">MF-1</strain>
    </source>
</reference>